<evidence type="ECO:0000256" key="1">
    <source>
        <dbReference type="SAM" id="MobiDB-lite"/>
    </source>
</evidence>
<sequence>MPTRSETSGMEAITTKLPARSGTKSTDTSPIKVTGKKKTDTQLKIPKPVSISLPDILVLLPKPYFSGGKLPYWIDEPLLLRRARRPPDPLSALLGLHLSELKFKLYDDADMVPTSTAPEDDTKWHILCNLSDCWCTELKKLVKERSSDLVNAPVPDRAGSLMADVPVSE</sequence>
<gene>
    <name evidence="2" type="ORF">BU23DRAFT_602038</name>
</gene>
<name>A0A6A5UY65_9PLEO</name>
<keyword evidence="3" id="KW-1185">Reference proteome</keyword>
<feature type="compositionally biased region" description="Polar residues" evidence="1">
    <location>
        <begin position="22"/>
        <end position="31"/>
    </location>
</feature>
<protein>
    <submittedName>
        <fullName evidence="2">Uncharacterized protein</fullName>
    </submittedName>
</protein>
<dbReference type="Proteomes" id="UP000800036">
    <property type="component" value="Unassembled WGS sequence"/>
</dbReference>
<dbReference type="EMBL" id="ML976717">
    <property type="protein sequence ID" value="KAF1968762.1"/>
    <property type="molecule type" value="Genomic_DNA"/>
</dbReference>
<dbReference type="AlphaFoldDB" id="A0A6A5UY65"/>
<evidence type="ECO:0000313" key="2">
    <source>
        <dbReference type="EMBL" id="KAF1968762.1"/>
    </source>
</evidence>
<proteinExistence type="predicted"/>
<evidence type="ECO:0000313" key="3">
    <source>
        <dbReference type="Proteomes" id="UP000800036"/>
    </source>
</evidence>
<reference evidence="2" key="1">
    <citation type="journal article" date="2020" name="Stud. Mycol.">
        <title>101 Dothideomycetes genomes: a test case for predicting lifestyles and emergence of pathogens.</title>
        <authorList>
            <person name="Haridas S."/>
            <person name="Albert R."/>
            <person name="Binder M."/>
            <person name="Bloem J."/>
            <person name="Labutti K."/>
            <person name="Salamov A."/>
            <person name="Andreopoulos B."/>
            <person name="Baker S."/>
            <person name="Barry K."/>
            <person name="Bills G."/>
            <person name="Bluhm B."/>
            <person name="Cannon C."/>
            <person name="Castanera R."/>
            <person name="Culley D."/>
            <person name="Daum C."/>
            <person name="Ezra D."/>
            <person name="Gonzalez J."/>
            <person name="Henrissat B."/>
            <person name="Kuo A."/>
            <person name="Liang C."/>
            <person name="Lipzen A."/>
            <person name="Lutzoni F."/>
            <person name="Magnuson J."/>
            <person name="Mondo S."/>
            <person name="Nolan M."/>
            <person name="Ohm R."/>
            <person name="Pangilinan J."/>
            <person name="Park H.-J."/>
            <person name="Ramirez L."/>
            <person name="Alfaro M."/>
            <person name="Sun H."/>
            <person name="Tritt A."/>
            <person name="Yoshinaga Y."/>
            <person name="Zwiers L.-H."/>
            <person name="Turgeon B."/>
            <person name="Goodwin S."/>
            <person name="Spatafora J."/>
            <person name="Crous P."/>
            <person name="Grigoriev I."/>
        </authorList>
    </citation>
    <scope>NUCLEOTIDE SEQUENCE</scope>
    <source>
        <strain evidence="2">CBS 107.79</strain>
    </source>
</reference>
<organism evidence="2 3">
    <name type="scientific">Bimuria novae-zelandiae CBS 107.79</name>
    <dbReference type="NCBI Taxonomy" id="1447943"/>
    <lineage>
        <taxon>Eukaryota</taxon>
        <taxon>Fungi</taxon>
        <taxon>Dikarya</taxon>
        <taxon>Ascomycota</taxon>
        <taxon>Pezizomycotina</taxon>
        <taxon>Dothideomycetes</taxon>
        <taxon>Pleosporomycetidae</taxon>
        <taxon>Pleosporales</taxon>
        <taxon>Massarineae</taxon>
        <taxon>Didymosphaeriaceae</taxon>
        <taxon>Bimuria</taxon>
    </lineage>
</organism>
<feature type="region of interest" description="Disordered" evidence="1">
    <location>
        <begin position="1"/>
        <end position="39"/>
    </location>
</feature>
<accession>A0A6A5UY65</accession>